<gene>
    <name evidence="7" type="primary">mltG</name>
    <name evidence="8" type="ORF">A2Y99_03400</name>
</gene>
<comment type="subcellular location">
    <subcellularLocation>
        <location evidence="7">Cell membrane</location>
        <topology evidence="7">Single-pass membrane protein</topology>
    </subcellularLocation>
</comment>
<name>A0A1F5YJ44_9BACT</name>
<evidence type="ECO:0000256" key="5">
    <source>
        <dbReference type="ARBA" id="ARBA00023239"/>
    </source>
</evidence>
<evidence type="ECO:0000256" key="6">
    <source>
        <dbReference type="ARBA" id="ARBA00023316"/>
    </source>
</evidence>
<evidence type="ECO:0000256" key="4">
    <source>
        <dbReference type="ARBA" id="ARBA00023136"/>
    </source>
</evidence>
<dbReference type="Gene3D" id="3.30.160.60">
    <property type="entry name" value="Classic Zinc Finger"/>
    <property type="match status" value="1"/>
</dbReference>
<dbReference type="CDD" id="cd08010">
    <property type="entry name" value="MltG_like"/>
    <property type="match status" value="1"/>
</dbReference>
<evidence type="ECO:0000313" key="8">
    <source>
        <dbReference type="EMBL" id="OGG00229.1"/>
    </source>
</evidence>
<keyword evidence="1 7" id="KW-1003">Cell membrane</keyword>
<proteinExistence type="inferred from homology"/>
<evidence type="ECO:0000313" key="9">
    <source>
        <dbReference type="Proteomes" id="UP000178230"/>
    </source>
</evidence>
<dbReference type="PANTHER" id="PTHR30518:SF2">
    <property type="entry name" value="ENDOLYTIC MUREIN TRANSGLYCOSYLASE"/>
    <property type="match status" value="1"/>
</dbReference>
<dbReference type="AlphaFoldDB" id="A0A1F5YJ44"/>
<keyword evidence="3 7" id="KW-1133">Transmembrane helix</keyword>
<evidence type="ECO:0000256" key="7">
    <source>
        <dbReference type="HAMAP-Rule" id="MF_02065"/>
    </source>
</evidence>
<dbReference type="GO" id="GO:0009252">
    <property type="term" value="P:peptidoglycan biosynthetic process"/>
    <property type="evidence" value="ECO:0007669"/>
    <property type="project" value="UniProtKB-UniRule"/>
</dbReference>
<dbReference type="EC" id="4.2.2.29" evidence="7"/>
<accession>A0A1F5YJ44</accession>
<evidence type="ECO:0000256" key="3">
    <source>
        <dbReference type="ARBA" id="ARBA00022989"/>
    </source>
</evidence>
<keyword evidence="4 7" id="KW-0472">Membrane</keyword>
<keyword evidence="5 7" id="KW-0456">Lyase</keyword>
<dbReference type="Proteomes" id="UP000178230">
    <property type="component" value="Unassembled WGS sequence"/>
</dbReference>
<dbReference type="InterPro" id="IPR003770">
    <property type="entry name" value="MLTG-like"/>
</dbReference>
<feature type="transmembrane region" description="Helical" evidence="7">
    <location>
        <begin position="5"/>
        <end position="23"/>
    </location>
</feature>
<dbReference type="GO" id="GO:0008932">
    <property type="term" value="F:lytic endotransglycosylase activity"/>
    <property type="evidence" value="ECO:0007669"/>
    <property type="project" value="UniProtKB-UniRule"/>
</dbReference>
<keyword evidence="2 7" id="KW-0812">Transmembrane</keyword>
<dbReference type="PANTHER" id="PTHR30518">
    <property type="entry name" value="ENDOLYTIC MUREIN TRANSGLYCOSYLASE"/>
    <property type="match status" value="1"/>
</dbReference>
<reference evidence="8 9" key="1">
    <citation type="journal article" date="2016" name="Nat. Commun.">
        <title>Thousands of microbial genomes shed light on interconnected biogeochemical processes in an aquifer system.</title>
        <authorList>
            <person name="Anantharaman K."/>
            <person name="Brown C.T."/>
            <person name="Hug L.A."/>
            <person name="Sharon I."/>
            <person name="Castelle C.J."/>
            <person name="Probst A.J."/>
            <person name="Thomas B.C."/>
            <person name="Singh A."/>
            <person name="Wilkins M.J."/>
            <person name="Karaoz U."/>
            <person name="Brodie E.L."/>
            <person name="Williams K.H."/>
            <person name="Hubbard S.S."/>
            <person name="Banfield J.F."/>
        </authorList>
    </citation>
    <scope>NUCLEOTIDE SEQUENCE [LARGE SCALE GENOMIC DNA]</scope>
</reference>
<evidence type="ECO:0000256" key="2">
    <source>
        <dbReference type="ARBA" id="ARBA00022692"/>
    </source>
</evidence>
<comment type="caution">
    <text evidence="8">The sequence shown here is derived from an EMBL/GenBank/DDBJ whole genome shotgun (WGS) entry which is preliminary data.</text>
</comment>
<comment type="catalytic activity">
    <reaction evidence="7">
        <text>a peptidoglycan chain = a peptidoglycan chain with N-acetyl-1,6-anhydromuramyl-[peptide] at the reducing end + a peptidoglycan chain with N-acetylglucosamine at the non-reducing end.</text>
        <dbReference type="EC" id="4.2.2.29"/>
    </reaction>
</comment>
<dbReference type="GO" id="GO:0005886">
    <property type="term" value="C:plasma membrane"/>
    <property type="evidence" value="ECO:0007669"/>
    <property type="project" value="UniProtKB-SubCell"/>
</dbReference>
<organism evidence="8 9">
    <name type="scientific">Candidatus Gottesmanbacteria bacterium RBG_13_37_7</name>
    <dbReference type="NCBI Taxonomy" id="1798369"/>
    <lineage>
        <taxon>Bacteria</taxon>
        <taxon>Candidatus Gottesmaniibacteriota</taxon>
    </lineage>
</organism>
<feature type="site" description="Important for catalytic activity" evidence="7">
    <location>
        <position position="200"/>
    </location>
</feature>
<dbReference type="GO" id="GO:0071555">
    <property type="term" value="P:cell wall organization"/>
    <property type="evidence" value="ECO:0007669"/>
    <property type="project" value="UniProtKB-KW"/>
</dbReference>
<dbReference type="EMBL" id="MFIY01000018">
    <property type="protein sequence ID" value="OGG00229.1"/>
    <property type="molecule type" value="Genomic_DNA"/>
</dbReference>
<comment type="similarity">
    <text evidence="7">Belongs to the transglycosylase MltG family.</text>
</comment>
<protein>
    <recommendedName>
        <fullName evidence="7">Endolytic murein transglycosylase</fullName>
        <ecNumber evidence="7">4.2.2.29</ecNumber>
    </recommendedName>
    <alternativeName>
        <fullName evidence="7">Peptidoglycan lytic transglycosylase</fullName>
    </alternativeName>
    <alternativeName>
        <fullName evidence="7">Peptidoglycan polymerization terminase</fullName>
    </alternativeName>
</protein>
<comment type="function">
    <text evidence="7">Functions as a peptidoglycan terminase that cleaves nascent peptidoglycan strands endolytically to terminate their elongation.</text>
</comment>
<dbReference type="HAMAP" id="MF_02065">
    <property type="entry name" value="MltG"/>
    <property type="match status" value="1"/>
</dbReference>
<sequence length="323" mass="37111">MKHRFYILISIVIILLIISYSWWKQALKPVNPHNSLNTIFIIEKGENIRSIADRLQKQDLIRSSVAFFLFSRITNLANEIQAGEFVLNKTMTMPEVAEILKHGTIDTLLTIPEGWRNEEIALKLTQEFGIPEQEFLKKAKEGYMFPDTYKIPRDITAEAIIKIFKENFNNKVNQDLINKAGDKNINLNELIIIASLVEREAKYPEDRPMIASVILNRLRSNIKLDIDATIQFALGYQTNEKSWWKKNLTFEDLTIESPYNTYIHEGLPPGPISNPGLAAIKSVIDAPSSDYLFYLSDNTGKTHFTKSLDEHNINISKYLHNLD</sequence>
<dbReference type="Gene3D" id="3.30.1490.480">
    <property type="entry name" value="Endolytic murein transglycosylase"/>
    <property type="match status" value="1"/>
</dbReference>
<dbReference type="Pfam" id="PF02618">
    <property type="entry name" value="YceG"/>
    <property type="match status" value="1"/>
</dbReference>
<dbReference type="NCBIfam" id="TIGR00247">
    <property type="entry name" value="endolytic transglycosylase MltG"/>
    <property type="match status" value="1"/>
</dbReference>
<evidence type="ECO:0000256" key="1">
    <source>
        <dbReference type="ARBA" id="ARBA00022475"/>
    </source>
</evidence>
<keyword evidence="6 7" id="KW-0961">Cell wall biogenesis/degradation</keyword>